<dbReference type="GO" id="GO:0005685">
    <property type="term" value="C:U1 snRNP"/>
    <property type="evidence" value="ECO:0007669"/>
    <property type="project" value="TreeGrafter"/>
</dbReference>
<comment type="subcellular location">
    <subcellularLocation>
        <location evidence="1">Nucleus</location>
    </subcellularLocation>
</comment>
<dbReference type="InterPro" id="IPR051183">
    <property type="entry name" value="U1_U11-U12_snRNP_70-35kDa"/>
</dbReference>
<dbReference type="EMBL" id="CAJJDN010000097">
    <property type="protein sequence ID" value="CAD8111147.1"/>
    <property type="molecule type" value="Genomic_DNA"/>
</dbReference>
<dbReference type="PANTHER" id="PTHR13952:SF5">
    <property type="entry name" value="U1 SMALL NUCLEAR RIBONUCLEOPROTEIN 70 KDA"/>
    <property type="match status" value="1"/>
</dbReference>
<feature type="domain" description="RRM" evidence="4">
    <location>
        <begin position="36"/>
        <end position="117"/>
    </location>
</feature>
<dbReference type="PANTHER" id="PTHR13952">
    <property type="entry name" value="U1 SMALL NUCLEAR RIBONUCLEOPROTEIN 70 KD"/>
    <property type="match status" value="1"/>
</dbReference>
<dbReference type="AlphaFoldDB" id="A0A8S1Q7L6"/>
<organism evidence="5 6">
    <name type="scientific">Paramecium sonneborni</name>
    <dbReference type="NCBI Taxonomy" id="65129"/>
    <lineage>
        <taxon>Eukaryota</taxon>
        <taxon>Sar</taxon>
        <taxon>Alveolata</taxon>
        <taxon>Ciliophora</taxon>
        <taxon>Intramacronucleata</taxon>
        <taxon>Oligohymenophorea</taxon>
        <taxon>Peniculida</taxon>
        <taxon>Parameciidae</taxon>
        <taxon>Paramecium</taxon>
    </lineage>
</organism>
<sequence length="200" mass="23714">MEKEKMIQNCLDIIQTSKYYINEAHLKITYNIRAIQTLFIGSLNFVTTDKKFRKKLKNSGPIKSVIIIRGSVYDKPRGYALIQYESGDSLKLAYKYVLEQRIDCCKVIVDIERGRKIFQWRPSYLGGGLEELKKSRSEEIKKRLRMNQQKQMKKIKKVKIKKIKQNQPNMKDSDLKVLKNIRQEMKVNLKRENLNRNINE</sequence>
<dbReference type="GO" id="GO:0071011">
    <property type="term" value="C:precatalytic spliceosome"/>
    <property type="evidence" value="ECO:0007669"/>
    <property type="project" value="TreeGrafter"/>
</dbReference>
<dbReference type="OrthoDB" id="312955at2759"/>
<dbReference type="GO" id="GO:0030619">
    <property type="term" value="F:U1 snRNA binding"/>
    <property type="evidence" value="ECO:0007669"/>
    <property type="project" value="TreeGrafter"/>
</dbReference>
<name>A0A8S1Q7L6_9CILI</name>
<comment type="caution">
    <text evidence="5">The sequence shown here is derived from an EMBL/GenBank/DDBJ whole genome shotgun (WGS) entry which is preliminary data.</text>
</comment>
<dbReference type="GO" id="GO:0003729">
    <property type="term" value="F:mRNA binding"/>
    <property type="evidence" value="ECO:0007669"/>
    <property type="project" value="TreeGrafter"/>
</dbReference>
<dbReference type="GO" id="GO:0071004">
    <property type="term" value="C:U2-type prespliceosome"/>
    <property type="evidence" value="ECO:0007669"/>
    <property type="project" value="TreeGrafter"/>
</dbReference>
<dbReference type="GO" id="GO:0000398">
    <property type="term" value="P:mRNA splicing, via spliceosome"/>
    <property type="evidence" value="ECO:0007669"/>
    <property type="project" value="TreeGrafter"/>
</dbReference>
<keyword evidence="6" id="KW-1185">Reference proteome</keyword>
<evidence type="ECO:0000313" key="5">
    <source>
        <dbReference type="EMBL" id="CAD8111147.1"/>
    </source>
</evidence>
<evidence type="ECO:0000259" key="4">
    <source>
        <dbReference type="PROSITE" id="PS50102"/>
    </source>
</evidence>
<gene>
    <name evidence="5" type="ORF">PSON_ATCC_30995.1.T0970143</name>
</gene>
<dbReference type="SMART" id="SM00360">
    <property type="entry name" value="RRM"/>
    <property type="match status" value="1"/>
</dbReference>
<evidence type="ECO:0000256" key="1">
    <source>
        <dbReference type="ARBA" id="ARBA00004123"/>
    </source>
</evidence>
<evidence type="ECO:0000313" key="6">
    <source>
        <dbReference type="Proteomes" id="UP000692954"/>
    </source>
</evidence>
<dbReference type="InterPro" id="IPR000504">
    <property type="entry name" value="RRM_dom"/>
</dbReference>
<evidence type="ECO:0000256" key="2">
    <source>
        <dbReference type="ARBA" id="ARBA00023242"/>
    </source>
</evidence>
<protein>
    <recommendedName>
        <fullName evidence="4">RRM domain-containing protein</fullName>
    </recommendedName>
</protein>
<dbReference type="Proteomes" id="UP000692954">
    <property type="component" value="Unassembled WGS sequence"/>
</dbReference>
<keyword evidence="2" id="KW-0539">Nucleus</keyword>
<accession>A0A8S1Q7L6</accession>
<proteinExistence type="predicted"/>
<dbReference type="Pfam" id="PF00076">
    <property type="entry name" value="RRM_1"/>
    <property type="match status" value="1"/>
</dbReference>
<dbReference type="PROSITE" id="PS50102">
    <property type="entry name" value="RRM"/>
    <property type="match status" value="1"/>
</dbReference>
<keyword evidence="3" id="KW-0694">RNA-binding</keyword>
<reference evidence="5" key="1">
    <citation type="submission" date="2021-01" db="EMBL/GenBank/DDBJ databases">
        <authorList>
            <consortium name="Genoscope - CEA"/>
            <person name="William W."/>
        </authorList>
    </citation>
    <scope>NUCLEOTIDE SEQUENCE</scope>
</reference>
<evidence type="ECO:0000256" key="3">
    <source>
        <dbReference type="PROSITE-ProRule" id="PRU00176"/>
    </source>
</evidence>